<dbReference type="RefSeq" id="WP_011116269.1">
    <property type="nucleotide sequence ID" value="NC_004917.1"/>
</dbReference>
<protein>
    <submittedName>
        <fullName evidence="2">Uncharacterized protein</fullName>
    </submittedName>
</protein>
<dbReference type="Proteomes" id="UP000002495">
    <property type="component" value="Chromosome"/>
</dbReference>
<evidence type="ECO:0000313" key="3">
    <source>
        <dbReference type="Proteomes" id="UP000002495"/>
    </source>
</evidence>
<dbReference type="STRING" id="235279.HH_1429"/>
<name>Q7VG93_HELHP</name>
<evidence type="ECO:0000256" key="1">
    <source>
        <dbReference type="SAM" id="MobiDB-lite"/>
    </source>
</evidence>
<dbReference type="AlphaFoldDB" id="Q7VG93"/>
<gene>
    <name evidence="2" type="ordered locus">HH_1429</name>
</gene>
<feature type="region of interest" description="Disordered" evidence="1">
    <location>
        <begin position="136"/>
        <end position="156"/>
    </location>
</feature>
<dbReference type="EMBL" id="AE017125">
    <property type="protein sequence ID" value="AAP78026.1"/>
    <property type="molecule type" value="Genomic_DNA"/>
</dbReference>
<evidence type="ECO:0000313" key="2">
    <source>
        <dbReference type="EMBL" id="AAP78026.1"/>
    </source>
</evidence>
<proteinExistence type="predicted"/>
<reference evidence="2 3" key="1">
    <citation type="journal article" date="2003" name="Proc. Natl. Acad. Sci. U.S.A.">
        <title>The complete genome sequence of the carcinogenic bacterium Helicobacter hepaticus.</title>
        <authorList>
            <person name="Suerbaum S."/>
            <person name="Josenhans C."/>
            <person name="Sterzenbach T."/>
            <person name="Drescher B."/>
            <person name="Brandt P."/>
            <person name="Bell M."/>
            <person name="Droege M."/>
            <person name="Fartmann B."/>
            <person name="Fischer H.-P."/>
            <person name="Ge Z."/>
            <person name="Hoerster A."/>
            <person name="Holland R."/>
            <person name="Klein K."/>
            <person name="Koenig J."/>
            <person name="Macko L."/>
            <person name="Mendz G.L."/>
            <person name="Nyakatura G."/>
            <person name="Schauer D.B."/>
            <person name="Shen Z."/>
            <person name="Weber J."/>
            <person name="Frosch M."/>
            <person name="Fox J.G."/>
        </authorList>
    </citation>
    <scope>NUCLEOTIDE SEQUENCE [LARGE SCALE GENOMIC DNA]</scope>
    <source>
        <strain evidence="3">ATCC 51449 / 3B1</strain>
    </source>
</reference>
<keyword evidence="3" id="KW-1185">Reference proteome</keyword>
<dbReference type="KEGG" id="hhe:HH_1429"/>
<feature type="compositionally biased region" description="Basic and acidic residues" evidence="1">
    <location>
        <begin position="142"/>
        <end position="156"/>
    </location>
</feature>
<accession>Q7VG93</accession>
<dbReference type="HOGENOM" id="CLU_1198452_0_0_7"/>
<organism evidence="2 3">
    <name type="scientific">Helicobacter hepaticus (strain ATCC 51449 / 3B1)</name>
    <dbReference type="NCBI Taxonomy" id="235279"/>
    <lineage>
        <taxon>Bacteria</taxon>
        <taxon>Pseudomonadati</taxon>
        <taxon>Campylobacterota</taxon>
        <taxon>Epsilonproteobacteria</taxon>
        <taxon>Campylobacterales</taxon>
        <taxon>Helicobacteraceae</taxon>
        <taxon>Helicobacter</taxon>
    </lineage>
</organism>
<sequence length="231" mass="25534">MNETNPLLESDILTCPHKGIVQLKSLCGNLLEVEGVGVITESDLLHSPIIGCTKTTAGIPTPCTQVSTIPPNAISLILEVNGSGVILQSQIPTILTDKGFPLALQNKTPHNLVYLNEKGNKAREGEAKQSENARLNTQSTMESHHNINSHKDSTKETEKQITEIYFSYGEDKIKLKDISRHSQDINLHIKTQGYSEGEEVDLTLEFQEKTFQISATIRDNQAIILNIFNES</sequence>